<dbReference type="OrthoDB" id="1100725at2"/>
<name>A1ZGL6_MICM2</name>
<sequence length="358" mass="42072">MEHKTKPINQSVLMQYSRSFAQKLSDYFFIDHQVIEGEDILKFCDIKQVNLLVIKLLFEKWQEETQKLKNPYFNYEHPDVKKALNTFMNILSQHISIRKDDFYVLVYEATKDALMLALDPHHYFITEFKKPVNARMSVQKLKESARYIQFNKFLIQAFITRVEGMGISELFPADAIAMFEEVFAQQQEHIEPMDWRLKSFSDLLPLDTDALFSEEVIPATPVSTESPVNFQPESYERTDFGFSTPNLSETAMEAVIDERNTLNEKHRSDNTPLVEEFKNARIDNLRAAIPLNQKFLFINQLFKGNSMAFNETIDRVELCNSYDEARTLVKNEYAVQFDWNLEDDVVAKFFDIIKRRFE</sequence>
<comment type="caution">
    <text evidence="1">The sequence shown here is derived from an EMBL/GenBank/DDBJ whole genome shotgun (WGS) entry which is preliminary data.</text>
</comment>
<proteinExistence type="predicted"/>
<dbReference type="RefSeq" id="WP_002694946.1">
    <property type="nucleotide sequence ID" value="NZ_AAWS01000006.1"/>
</dbReference>
<evidence type="ECO:0000313" key="2">
    <source>
        <dbReference type="Proteomes" id="UP000004095"/>
    </source>
</evidence>
<organism evidence="1 2">
    <name type="scientific">Microscilla marina ATCC 23134</name>
    <dbReference type="NCBI Taxonomy" id="313606"/>
    <lineage>
        <taxon>Bacteria</taxon>
        <taxon>Pseudomonadati</taxon>
        <taxon>Bacteroidota</taxon>
        <taxon>Cytophagia</taxon>
        <taxon>Cytophagales</taxon>
        <taxon>Microscillaceae</taxon>
        <taxon>Microscilla</taxon>
    </lineage>
</organism>
<keyword evidence="2" id="KW-1185">Reference proteome</keyword>
<dbReference type="eggNOG" id="COG0810">
    <property type="taxonomic scope" value="Bacteria"/>
</dbReference>
<dbReference type="AlphaFoldDB" id="A1ZGL6"/>
<evidence type="ECO:0000313" key="1">
    <source>
        <dbReference type="EMBL" id="EAY30633.1"/>
    </source>
</evidence>
<gene>
    <name evidence="1" type="ORF">M23134_03271</name>
</gene>
<dbReference type="Proteomes" id="UP000004095">
    <property type="component" value="Unassembled WGS sequence"/>
</dbReference>
<protein>
    <submittedName>
        <fullName evidence="1">Uncharacterized protein</fullName>
    </submittedName>
</protein>
<accession>A1ZGL6</accession>
<reference evidence="1 2" key="1">
    <citation type="submission" date="2007-01" db="EMBL/GenBank/DDBJ databases">
        <authorList>
            <person name="Haygood M."/>
            <person name="Podell S."/>
            <person name="Anderson C."/>
            <person name="Hopkinson B."/>
            <person name="Roe K."/>
            <person name="Barbeau K."/>
            <person name="Gaasterland T."/>
            <person name="Ferriera S."/>
            <person name="Johnson J."/>
            <person name="Kravitz S."/>
            <person name="Beeson K."/>
            <person name="Sutton G."/>
            <person name="Rogers Y.-H."/>
            <person name="Friedman R."/>
            <person name="Frazier M."/>
            <person name="Venter J.C."/>
        </authorList>
    </citation>
    <scope>NUCLEOTIDE SEQUENCE [LARGE SCALE GENOMIC DNA]</scope>
    <source>
        <strain evidence="1 2">ATCC 23134</strain>
    </source>
</reference>
<dbReference type="EMBL" id="AAWS01000006">
    <property type="protein sequence ID" value="EAY30633.1"/>
    <property type="molecule type" value="Genomic_DNA"/>
</dbReference>